<keyword evidence="3" id="KW-1185">Reference proteome</keyword>
<feature type="region of interest" description="Disordered" evidence="1">
    <location>
        <begin position="239"/>
        <end position="307"/>
    </location>
</feature>
<dbReference type="Pfam" id="PF06881">
    <property type="entry name" value="Elongin_A"/>
    <property type="match status" value="1"/>
</dbReference>
<feature type="compositionally biased region" description="Basic and acidic residues" evidence="1">
    <location>
        <begin position="239"/>
        <end position="255"/>
    </location>
</feature>
<evidence type="ECO:0000313" key="3">
    <source>
        <dbReference type="Proteomes" id="UP001174997"/>
    </source>
</evidence>
<dbReference type="GO" id="GO:0070449">
    <property type="term" value="C:elongin complex"/>
    <property type="evidence" value="ECO:0007669"/>
    <property type="project" value="InterPro"/>
</dbReference>
<feature type="compositionally biased region" description="Low complexity" evidence="1">
    <location>
        <begin position="362"/>
        <end position="378"/>
    </location>
</feature>
<dbReference type="Proteomes" id="UP001174997">
    <property type="component" value="Unassembled WGS sequence"/>
</dbReference>
<protein>
    <recommendedName>
        <fullName evidence="4">Elongin-A</fullName>
    </recommendedName>
</protein>
<reference evidence="2" key="1">
    <citation type="submission" date="2023-06" db="EMBL/GenBank/DDBJ databases">
        <title>Genome-scale phylogeny and comparative genomics of the fungal order Sordariales.</title>
        <authorList>
            <consortium name="Lawrence Berkeley National Laboratory"/>
            <person name="Hensen N."/>
            <person name="Bonometti L."/>
            <person name="Westerberg I."/>
            <person name="Brannstrom I.O."/>
            <person name="Guillou S."/>
            <person name="Cros-Aarteil S."/>
            <person name="Calhoun S."/>
            <person name="Haridas S."/>
            <person name="Kuo A."/>
            <person name="Mondo S."/>
            <person name="Pangilinan J."/>
            <person name="Riley R."/>
            <person name="Labutti K."/>
            <person name="Andreopoulos B."/>
            <person name="Lipzen A."/>
            <person name="Chen C."/>
            <person name="Yanf M."/>
            <person name="Daum C."/>
            <person name="Ng V."/>
            <person name="Clum A."/>
            <person name="Steindorff A."/>
            <person name="Ohm R."/>
            <person name="Martin F."/>
            <person name="Silar P."/>
            <person name="Natvig D."/>
            <person name="Lalanne C."/>
            <person name="Gautier V."/>
            <person name="Ament-Velasquez S.L."/>
            <person name="Kruys A."/>
            <person name="Hutchinson M.I."/>
            <person name="Powell A.J."/>
            <person name="Barry K."/>
            <person name="Miller A.N."/>
            <person name="Grigoriev I.V."/>
            <person name="Debuchy R."/>
            <person name="Gladieux P."/>
            <person name="Thoren M.H."/>
            <person name="Johannesson H."/>
        </authorList>
    </citation>
    <scope>NUCLEOTIDE SEQUENCE</scope>
    <source>
        <strain evidence="2">CBS 307.81</strain>
    </source>
</reference>
<proteinExistence type="predicted"/>
<gene>
    <name evidence="2" type="ORF">QBC41DRAFT_278631</name>
</gene>
<sequence>MELQISTGPSRRNGPRSLLDMALEVAIRNIQKISSFGDMPGHLLQPILRAVKTAEHLHQLEQEADESIYEISASHWKHLIQRDFKTLAAQYGWEPKDPKSWYKVYKKYETVHTQQIEEATDAFKKKMEDVNGQRTSRQAKIISVPESRRLPLHYSQRQREASKGSHWSSQPRPKKTFIAKAKRQVAAETNRLKLNSPANRMPVRQSQITQAPIAMQNDARIKRQFDVAATIVNAPIRKASDTTASDRERKERENRLLSIKGKGPAKPANVISFSDDEDNNIPSHGNDDLFGDDEPASPPNRGSLSVEELEAVVERVVSPQRRPMARPRGLLSAAPGAHKASVVAYSPPKTSAGETSPPPAPAGASNSPAAGSGGPAAPIVRKRKPVDIFMRPSKRVPR</sequence>
<dbReference type="InterPro" id="IPR010684">
    <property type="entry name" value="RNA_pol_II_trans_fac_SIII_A"/>
</dbReference>
<evidence type="ECO:0000313" key="2">
    <source>
        <dbReference type="EMBL" id="KAK0667601.1"/>
    </source>
</evidence>
<evidence type="ECO:0008006" key="4">
    <source>
        <dbReference type="Google" id="ProtNLM"/>
    </source>
</evidence>
<name>A0AA40DA80_9PEZI</name>
<dbReference type="Gene3D" id="6.10.250.3180">
    <property type="match status" value="1"/>
</dbReference>
<feature type="region of interest" description="Disordered" evidence="1">
    <location>
        <begin position="323"/>
        <end position="398"/>
    </location>
</feature>
<dbReference type="PANTHER" id="PTHR47543:SF2">
    <property type="entry name" value="RNA POLYMERASE II TRANSCRIPTION FACTOR SIII SUBUNIT A"/>
    <property type="match status" value="1"/>
</dbReference>
<dbReference type="GO" id="GO:0006368">
    <property type="term" value="P:transcription elongation by RNA polymerase II"/>
    <property type="evidence" value="ECO:0007669"/>
    <property type="project" value="InterPro"/>
</dbReference>
<dbReference type="PANTHER" id="PTHR47543">
    <property type="entry name" value="OS08G0169600 PROTEIN"/>
    <property type="match status" value="1"/>
</dbReference>
<evidence type="ECO:0000256" key="1">
    <source>
        <dbReference type="SAM" id="MobiDB-lite"/>
    </source>
</evidence>
<comment type="caution">
    <text evidence="2">The sequence shown here is derived from an EMBL/GenBank/DDBJ whole genome shotgun (WGS) entry which is preliminary data.</text>
</comment>
<dbReference type="EMBL" id="JAULSY010000069">
    <property type="protein sequence ID" value="KAK0667601.1"/>
    <property type="molecule type" value="Genomic_DNA"/>
</dbReference>
<accession>A0AA40DA80</accession>
<dbReference type="AlphaFoldDB" id="A0AA40DA80"/>
<organism evidence="2 3">
    <name type="scientific">Cercophora samala</name>
    <dbReference type="NCBI Taxonomy" id="330535"/>
    <lineage>
        <taxon>Eukaryota</taxon>
        <taxon>Fungi</taxon>
        <taxon>Dikarya</taxon>
        <taxon>Ascomycota</taxon>
        <taxon>Pezizomycotina</taxon>
        <taxon>Sordariomycetes</taxon>
        <taxon>Sordariomycetidae</taxon>
        <taxon>Sordariales</taxon>
        <taxon>Lasiosphaeriaceae</taxon>
        <taxon>Cercophora</taxon>
    </lineage>
</organism>